<comment type="similarity">
    <text evidence="1">Belongs to the SH3YL1 family.</text>
</comment>
<dbReference type="Pfam" id="PF00018">
    <property type="entry name" value="SH3_1"/>
    <property type="match status" value="1"/>
</dbReference>
<evidence type="ECO:0000259" key="5">
    <source>
        <dbReference type="PROSITE" id="PS50002"/>
    </source>
</evidence>
<feature type="domain" description="SH3" evidence="5">
    <location>
        <begin position="279"/>
        <end position="338"/>
    </location>
</feature>
<feature type="compositionally biased region" description="Polar residues" evidence="4">
    <location>
        <begin position="215"/>
        <end position="227"/>
    </location>
</feature>
<evidence type="ECO:0000256" key="4">
    <source>
        <dbReference type="SAM" id="MobiDB-lite"/>
    </source>
</evidence>
<dbReference type="InterPro" id="IPR051702">
    <property type="entry name" value="SH3_domain_YSC84-like"/>
</dbReference>
<dbReference type="InterPro" id="IPR033643">
    <property type="entry name" value="SYLF_SH3YL1-like"/>
</dbReference>
<evidence type="ECO:0000256" key="1">
    <source>
        <dbReference type="ARBA" id="ARBA00007761"/>
    </source>
</evidence>
<dbReference type="CDD" id="cd11525">
    <property type="entry name" value="SYLF_SH3YL1_like"/>
    <property type="match status" value="1"/>
</dbReference>
<dbReference type="Proteomes" id="UP000318582">
    <property type="component" value="Unassembled WGS sequence"/>
</dbReference>
<dbReference type="GO" id="GO:0035091">
    <property type="term" value="F:phosphatidylinositol binding"/>
    <property type="evidence" value="ECO:0007669"/>
    <property type="project" value="TreeGrafter"/>
</dbReference>
<dbReference type="SMART" id="SM00326">
    <property type="entry name" value="SH3"/>
    <property type="match status" value="1"/>
</dbReference>
<feature type="compositionally biased region" description="Low complexity" evidence="4">
    <location>
        <begin position="249"/>
        <end position="268"/>
    </location>
</feature>
<dbReference type="InterPro" id="IPR001452">
    <property type="entry name" value="SH3_domain"/>
</dbReference>
<organism evidence="6 7">
    <name type="scientific">Powellomyces hirtus</name>
    <dbReference type="NCBI Taxonomy" id="109895"/>
    <lineage>
        <taxon>Eukaryota</taxon>
        <taxon>Fungi</taxon>
        <taxon>Fungi incertae sedis</taxon>
        <taxon>Chytridiomycota</taxon>
        <taxon>Chytridiomycota incertae sedis</taxon>
        <taxon>Chytridiomycetes</taxon>
        <taxon>Spizellomycetales</taxon>
        <taxon>Powellomycetaceae</taxon>
        <taxon>Powellomyces</taxon>
    </lineage>
</organism>
<dbReference type="PANTHER" id="PTHR15629">
    <property type="entry name" value="SH3YL1 PROTEIN"/>
    <property type="match status" value="1"/>
</dbReference>
<dbReference type="InterPro" id="IPR036028">
    <property type="entry name" value="SH3-like_dom_sf"/>
</dbReference>
<comment type="caution">
    <text evidence="6">The sequence shown here is derived from an EMBL/GenBank/DDBJ whole genome shotgun (WGS) entry which is preliminary data.</text>
</comment>
<proteinExistence type="inferred from homology"/>
<dbReference type="CDD" id="cd11842">
    <property type="entry name" value="SH3_Ysc84p_like"/>
    <property type="match status" value="1"/>
</dbReference>
<dbReference type="Pfam" id="PF04366">
    <property type="entry name" value="Ysc84"/>
    <property type="match status" value="1"/>
</dbReference>
<name>A0A507EGS4_9FUNG</name>
<dbReference type="STRING" id="109895.A0A507EGS4"/>
<gene>
    <name evidence="6" type="ORF">PhCBS80983_g00583</name>
</gene>
<dbReference type="EMBL" id="QEAQ01000003">
    <property type="protein sequence ID" value="TPX62398.1"/>
    <property type="molecule type" value="Genomic_DNA"/>
</dbReference>
<dbReference type="PRINTS" id="PR00452">
    <property type="entry name" value="SH3DOMAIN"/>
</dbReference>
<dbReference type="PROSITE" id="PS50002">
    <property type="entry name" value="SH3"/>
    <property type="match status" value="1"/>
</dbReference>
<keyword evidence="7" id="KW-1185">Reference proteome</keyword>
<protein>
    <recommendedName>
        <fullName evidence="5">SH3 domain-containing protein</fullName>
    </recommendedName>
</protein>
<dbReference type="SUPFAM" id="SSF50044">
    <property type="entry name" value="SH3-domain"/>
    <property type="match status" value="1"/>
</dbReference>
<feature type="region of interest" description="Disordered" evidence="4">
    <location>
        <begin position="211"/>
        <end position="283"/>
    </location>
</feature>
<dbReference type="AlphaFoldDB" id="A0A507EGS4"/>
<dbReference type="Gene3D" id="2.30.30.40">
    <property type="entry name" value="SH3 Domains"/>
    <property type="match status" value="1"/>
</dbReference>
<evidence type="ECO:0000313" key="6">
    <source>
        <dbReference type="EMBL" id="TPX62398.1"/>
    </source>
</evidence>
<dbReference type="InterPro" id="IPR007461">
    <property type="entry name" value="Ysc84_actin-binding"/>
</dbReference>
<dbReference type="PANTHER" id="PTHR15629:SF2">
    <property type="entry name" value="SH3 DOMAIN-CONTAINING YSC84-LIKE PROTEIN 1"/>
    <property type="match status" value="1"/>
</dbReference>
<dbReference type="FunFam" id="2.30.30.40:FF:000100">
    <property type="entry name" value="SH3 domain-containing YSC84-like protein 1"/>
    <property type="match status" value="1"/>
</dbReference>
<evidence type="ECO:0000313" key="7">
    <source>
        <dbReference type="Proteomes" id="UP000318582"/>
    </source>
</evidence>
<evidence type="ECO:0000256" key="3">
    <source>
        <dbReference type="PROSITE-ProRule" id="PRU00192"/>
    </source>
</evidence>
<dbReference type="GO" id="GO:0051666">
    <property type="term" value="P:actin cortical patch localization"/>
    <property type="evidence" value="ECO:0007669"/>
    <property type="project" value="UniProtKB-ARBA"/>
</dbReference>
<evidence type="ECO:0000256" key="2">
    <source>
        <dbReference type="ARBA" id="ARBA00022443"/>
    </source>
</evidence>
<accession>A0A507EGS4</accession>
<keyword evidence="2 3" id="KW-0728">SH3 domain</keyword>
<sequence length="338" mass="34519">MVNSPLPSDLASECRKAAKTIEQFIKPEKGKGPDQLIPPHILANAKGIAVLTVIKAGFLFSGRAGSGLVIARQPDGSWSAPSAIGTAGMGVGGQIGAELTDFVIILNTPDAVKAFSHGGNVTLGGNLSVAAGPLGRNAEAAGTVGNFAAIFSYSKTRGLFAGVSIEGSVIVERKDTNATFYHRKVGAKEILSGSIPPPPAAEELYRALNRRSGDGSAQITPQITPSHSAGALPTASFGSHSSLPPAPAAPAQWAAPAQSGYTAGAPGVAAPPPPPPSKTSGGTAVALYDFAGERSDDLSFRKGDIITIVKKTPNQNDWWTGKCSGREGSFPANYVALQ</sequence>
<reference evidence="6 7" key="1">
    <citation type="journal article" date="2019" name="Sci. Rep.">
        <title>Comparative genomics of chytrid fungi reveal insights into the obligate biotrophic and pathogenic lifestyle of Synchytrium endobioticum.</title>
        <authorList>
            <person name="van de Vossenberg B.T.L.H."/>
            <person name="Warris S."/>
            <person name="Nguyen H.D.T."/>
            <person name="van Gent-Pelzer M.P.E."/>
            <person name="Joly D.L."/>
            <person name="van de Geest H.C."/>
            <person name="Bonants P.J.M."/>
            <person name="Smith D.S."/>
            <person name="Levesque C.A."/>
            <person name="van der Lee T.A.J."/>
        </authorList>
    </citation>
    <scope>NUCLEOTIDE SEQUENCE [LARGE SCALE GENOMIC DNA]</scope>
    <source>
        <strain evidence="6 7">CBS 809.83</strain>
    </source>
</reference>